<dbReference type="Gene3D" id="3.90.79.10">
    <property type="entry name" value="Nucleoside Triphosphate Pyrophosphohydrolase"/>
    <property type="match status" value="1"/>
</dbReference>
<name>K2GAL5_9BACT</name>
<dbReference type="EMBL" id="AMFJ01000544">
    <property type="protein sequence ID" value="EKE27144.1"/>
    <property type="molecule type" value="Genomic_DNA"/>
</dbReference>
<sequence>MKRNLIEVKRGKWQDLIWSLIFDLIKLLVIIYNEFFNKKIMNHLNILEQDRGFTDCLDVLNENWDFTWTIKRWQDVHECWDWHWALHLWIFNEENKILIRKRPQNKSVNPLKWDVGCWWHIFPWDNGLETAVKKALFELGINIAEKDINFLFVLNNKSIFNNWTYIDNEIFYVFSINIDTNDTKLNPKKEYMEDFRFIDIEELKNIIDNKDEDFIIRQTELDELIKYLKKSKKS</sequence>
<dbReference type="AlphaFoldDB" id="K2GAL5"/>
<dbReference type="GO" id="GO:0004452">
    <property type="term" value="F:isopentenyl-diphosphate delta-isomerase activity"/>
    <property type="evidence" value="ECO:0007669"/>
    <property type="project" value="TreeGrafter"/>
</dbReference>
<proteinExistence type="predicted"/>
<dbReference type="SUPFAM" id="SSF55811">
    <property type="entry name" value="Nudix"/>
    <property type="match status" value="1"/>
</dbReference>
<comment type="caution">
    <text evidence="2">The sequence shown here is derived from an EMBL/GenBank/DDBJ whole genome shotgun (WGS) entry which is preliminary data.</text>
</comment>
<dbReference type="InterPro" id="IPR000086">
    <property type="entry name" value="NUDIX_hydrolase_dom"/>
</dbReference>
<accession>K2GAL5</accession>
<organism evidence="2">
    <name type="scientific">uncultured bacterium</name>
    <name type="common">gcode 4</name>
    <dbReference type="NCBI Taxonomy" id="1234023"/>
    <lineage>
        <taxon>Bacteria</taxon>
        <taxon>environmental samples</taxon>
    </lineage>
</organism>
<reference evidence="2" key="1">
    <citation type="journal article" date="2012" name="Science">
        <title>Fermentation, hydrogen, and sulfur metabolism in multiple uncultivated bacterial phyla.</title>
        <authorList>
            <person name="Wrighton K.C."/>
            <person name="Thomas B.C."/>
            <person name="Sharon I."/>
            <person name="Miller C.S."/>
            <person name="Castelle C.J."/>
            <person name="VerBerkmoes N.C."/>
            <person name="Wilkins M.J."/>
            <person name="Hettich R.L."/>
            <person name="Lipton M.S."/>
            <person name="Williams K.H."/>
            <person name="Long P.E."/>
            <person name="Banfield J.F."/>
        </authorList>
    </citation>
    <scope>NUCLEOTIDE SEQUENCE [LARGE SCALE GENOMIC DNA]</scope>
</reference>
<evidence type="ECO:0000259" key="1">
    <source>
        <dbReference type="PROSITE" id="PS51462"/>
    </source>
</evidence>
<dbReference type="PANTHER" id="PTHR10885:SF20">
    <property type="entry name" value="NUDIX HYDROLASE DOMAIN-CONTAINING PROTEIN"/>
    <property type="match status" value="1"/>
</dbReference>
<dbReference type="GO" id="GO:0005737">
    <property type="term" value="C:cytoplasm"/>
    <property type="evidence" value="ECO:0007669"/>
    <property type="project" value="TreeGrafter"/>
</dbReference>
<dbReference type="PANTHER" id="PTHR10885">
    <property type="entry name" value="ISOPENTENYL-DIPHOSPHATE DELTA-ISOMERASE"/>
    <property type="match status" value="1"/>
</dbReference>
<protein>
    <recommendedName>
        <fullName evidence="1">Nudix hydrolase domain-containing protein</fullName>
    </recommendedName>
</protein>
<dbReference type="GO" id="GO:0009240">
    <property type="term" value="P:isopentenyl diphosphate biosynthetic process"/>
    <property type="evidence" value="ECO:0007669"/>
    <property type="project" value="TreeGrafter"/>
</dbReference>
<dbReference type="PROSITE" id="PS51462">
    <property type="entry name" value="NUDIX"/>
    <property type="match status" value="1"/>
</dbReference>
<evidence type="ECO:0000313" key="2">
    <source>
        <dbReference type="EMBL" id="EKE27144.1"/>
    </source>
</evidence>
<dbReference type="InterPro" id="IPR015797">
    <property type="entry name" value="NUDIX_hydrolase-like_dom_sf"/>
</dbReference>
<gene>
    <name evidence="2" type="ORF">ACD_4C00028G0006</name>
</gene>
<feature type="domain" description="Nudix hydrolase" evidence="1">
    <location>
        <begin position="81"/>
        <end position="220"/>
    </location>
</feature>